<feature type="region of interest" description="Disordered" evidence="2">
    <location>
        <begin position="260"/>
        <end position="294"/>
    </location>
</feature>
<accession>A0A9W9SE10</accession>
<dbReference type="RefSeq" id="XP_056481911.1">
    <property type="nucleotide sequence ID" value="XM_056638404.1"/>
</dbReference>
<keyword evidence="1" id="KW-0175">Coiled coil</keyword>
<evidence type="ECO:0000256" key="1">
    <source>
        <dbReference type="SAM" id="Coils"/>
    </source>
</evidence>
<name>A0A9W9SE10_9EURO</name>
<evidence type="ECO:0000259" key="3">
    <source>
        <dbReference type="Pfam" id="PF25540"/>
    </source>
</evidence>
<reference evidence="4" key="1">
    <citation type="submission" date="2022-12" db="EMBL/GenBank/DDBJ databases">
        <authorList>
            <person name="Petersen C."/>
        </authorList>
    </citation>
    <scope>NUCLEOTIDE SEQUENCE</scope>
    <source>
        <strain evidence="4">IBT 29677</strain>
    </source>
</reference>
<dbReference type="AlphaFoldDB" id="A0A9W9SE10"/>
<dbReference type="PANTHER" id="PTHR37543">
    <property type="entry name" value="CCCH ZINC FINGER DNA BINDING PROTEIN (AFU_ORTHOLOGUE AFUA_5G12760)"/>
    <property type="match status" value="1"/>
</dbReference>
<feature type="compositionally biased region" description="Basic and acidic residues" evidence="2">
    <location>
        <begin position="267"/>
        <end position="294"/>
    </location>
</feature>
<dbReference type="Proteomes" id="UP001147747">
    <property type="component" value="Unassembled WGS sequence"/>
</dbReference>
<keyword evidence="5" id="KW-1185">Reference proteome</keyword>
<dbReference type="PANTHER" id="PTHR37543:SF1">
    <property type="entry name" value="CCCH ZINC FINGER DNA BINDING PROTEIN (AFU_ORTHOLOGUE AFUA_5G12760)"/>
    <property type="match status" value="1"/>
</dbReference>
<evidence type="ECO:0000256" key="2">
    <source>
        <dbReference type="SAM" id="MobiDB-lite"/>
    </source>
</evidence>
<gene>
    <name evidence="4" type="ORF">N7509_013767</name>
</gene>
<reference evidence="4" key="2">
    <citation type="journal article" date="2023" name="IMA Fungus">
        <title>Comparative genomic study of the Penicillium genus elucidates a diverse pangenome and 15 lateral gene transfer events.</title>
        <authorList>
            <person name="Petersen C."/>
            <person name="Sorensen T."/>
            <person name="Nielsen M.R."/>
            <person name="Sondergaard T.E."/>
            <person name="Sorensen J.L."/>
            <person name="Fitzpatrick D.A."/>
            <person name="Frisvad J.C."/>
            <person name="Nielsen K.L."/>
        </authorList>
    </citation>
    <scope>NUCLEOTIDE SEQUENCE</scope>
    <source>
        <strain evidence="4">IBT 29677</strain>
    </source>
</reference>
<dbReference type="Pfam" id="PF25540">
    <property type="entry name" value="DUF7923"/>
    <property type="match status" value="1"/>
</dbReference>
<comment type="caution">
    <text evidence="4">The sequence shown here is derived from an EMBL/GenBank/DDBJ whole genome shotgun (WGS) entry which is preliminary data.</text>
</comment>
<evidence type="ECO:0000313" key="5">
    <source>
        <dbReference type="Proteomes" id="UP001147747"/>
    </source>
</evidence>
<dbReference type="GeneID" id="81377384"/>
<feature type="coiled-coil region" evidence="1">
    <location>
        <begin position="38"/>
        <end position="82"/>
    </location>
</feature>
<dbReference type="EMBL" id="JAPZBU010000012">
    <property type="protein sequence ID" value="KAJ5376881.1"/>
    <property type="molecule type" value="Genomic_DNA"/>
</dbReference>
<protein>
    <recommendedName>
        <fullName evidence="3">DUF7923 domain-containing protein</fullName>
    </recommendedName>
</protein>
<dbReference type="InterPro" id="IPR057683">
    <property type="entry name" value="DUF7923"/>
</dbReference>
<proteinExistence type="predicted"/>
<feature type="domain" description="DUF7923" evidence="3">
    <location>
        <begin position="83"/>
        <end position="245"/>
    </location>
</feature>
<organism evidence="4 5">
    <name type="scientific">Penicillium cosmopolitanum</name>
    <dbReference type="NCBI Taxonomy" id="1131564"/>
    <lineage>
        <taxon>Eukaryota</taxon>
        <taxon>Fungi</taxon>
        <taxon>Dikarya</taxon>
        <taxon>Ascomycota</taxon>
        <taxon>Pezizomycotina</taxon>
        <taxon>Eurotiomycetes</taxon>
        <taxon>Eurotiomycetidae</taxon>
        <taxon>Eurotiales</taxon>
        <taxon>Aspergillaceae</taxon>
        <taxon>Penicillium</taxon>
    </lineage>
</organism>
<sequence>MVDVAELKRRHEALSAIEDNKDKLIADWLTTLRFQDLVSHVEKLLADLRNEKSEFTDQKELARSYKEKAKKSRDELGEEQRKKFLDSFVQDGQNGGRSAAKALIEAVQGHVQTLIPKSSPNIQYCIRVYANVAGLTKTYRGTDTVSSNDTLEAFIRGFNMENVLCDFVNAGNGKECVDVKIRAHFDRDLLNIHCQHIVFCGSADNGYARILGPHRGSNRILLVEGPPFAHELKALVPDFETTSFSTKGVCRRYHRDTSNHAATNADPKLRLRSEDSCRRPHQDNKSADRYTKAK</sequence>
<dbReference type="OrthoDB" id="2270193at2759"/>
<evidence type="ECO:0000313" key="4">
    <source>
        <dbReference type="EMBL" id="KAJ5376881.1"/>
    </source>
</evidence>